<feature type="compositionally biased region" description="Basic and acidic residues" evidence="1">
    <location>
        <begin position="416"/>
        <end position="453"/>
    </location>
</feature>
<accession>A0A2W5L490</accession>
<gene>
    <name evidence="3" type="ORF">DI569_02090</name>
</gene>
<proteinExistence type="predicted"/>
<feature type="region of interest" description="Disordered" evidence="1">
    <location>
        <begin position="395"/>
        <end position="453"/>
    </location>
</feature>
<protein>
    <recommendedName>
        <fullName evidence="2">Flagellar hook-length control protein-like C-terminal domain-containing protein</fullName>
    </recommendedName>
</protein>
<name>A0A2W5L490_SPHMC</name>
<dbReference type="InterPro" id="IPR038610">
    <property type="entry name" value="FliK-like_C_sf"/>
</dbReference>
<dbReference type="InterPro" id="IPR052563">
    <property type="entry name" value="FliK"/>
</dbReference>
<feature type="domain" description="Flagellar hook-length control protein-like C-terminal" evidence="2">
    <location>
        <begin position="328"/>
        <end position="402"/>
    </location>
</feature>
<dbReference type="Pfam" id="PF02120">
    <property type="entry name" value="Flg_hook"/>
    <property type="match status" value="1"/>
</dbReference>
<dbReference type="CDD" id="cd17470">
    <property type="entry name" value="T3SS_Flik_C"/>
    <property type="match status" value="1"/>
</dbReference>
<feature type="region of interest" description="Disordered" evidence="1">
    <location>
        <begin position="150"/>
        <end position="179"/>
    </location>
</feature>
<dbReference type="Gene3D" id="3.30.750.140">
    <property type="match status" value="1"/>
</dbReference>
<evidence type="ECO:0000256" key="1">
    <source>
        <dbReference type="SAM" id="MobiDB-lite"/>
    </source>
</evidence>
<evidence type="ECO:0000313" key="3">
    <source>
        <dbReference type="EMBL" id="PZQ24201.1"/>
    </source>
</evidence>
<reference evidence="3 4" key="1">
    <citation type="submission" date="2017-08" db="EMBL/GenBank/DDBJ databases">
        <title>Infants hospitalized years apart are colonized by the same room-sourced microbial strains.</title>
        <authorList>
            <person name="Brooks B."/>
            <person name="Olm M.R."/>
            <person name="Firek B.A."/>
            <person name="Baker R."/>
            <person name="Thomas B.C."/>
            <person name="Morowitz M.J."/>
            <person name="Banfield J.F."/>
        </authorList>
    </citation>
    <scope>NUCLEOTIDE SEQUENCE [LARGE SCALE GENOMIC DNA]</scope>
    <source>
        <strain evidence="3">S2_005_003_R2_47</strain>
    </source>
</reference>
<evidence type="ECO:0000313" key="4">
    <source>
        <dbReference type="Proteomes" id="UP000248597"/>
    </source>
</evidence>
<feature type="region of interest" description="Disordered" evidence="1">
    <location>
        <begin position="208"/>
        <end position="248"/>
    </location>
</feature>
<dbReference type="PANTHER" id="PTHR37533">
    <property type="entry name" value="FLAGELLAR HOOK-LENGTH CONTROL PROTEIN"/>
    <property type="match status" value="1"/>
</dbReference>
<evidence type="ECO:0000259" key="2">
    <source>
        <dbReference type="Pfam" id="PF02120"/>
    </source>
</evidence>
<feature type="region of interest" description="Disordered" evidence="1">
    <location>
        <begin position="93"/>
        <end position="115"/>
    </location>
</feature>
<sequence length="453" mass="44405">MMPTLPQNGASGGPAAILAALGVAGPAKADGGGFERLFAALPGTAEEPALPTGDALPPEFAVLRDGSMGGKPAAATPPMPAAAFHGAPVAPAIADTGADAGDMPAADPGPPAAIPEDAATAANLLIAAASGFAKPGTPARAAAPVVAAGAAAETSDGDPEDSDAATAPPAAPTAPVAPAAGDAAVAAPAEQAAASGAVPLPVAAGPRAASADAAPDRRAAPARSAGTIAAAPSDREAAPPGEARPATTAPAALRDAGAPMPALAAGEPKAGRPAGDNAAAMTILFAQPAAPAAAGIADSARPAPVAERMLDMTSDDAWIEQLASDIAATKSDRGDISFRLMPRHLGRLDVAMRQGDEGISLKMETQHEATATIVTAAQGRLVEDLRQQGVRVANAEVSHTPAEAGRQQQGQGRGTGAHDGDAAHLIETATERAEPRDDDRPADRADGRRNRFA</sequence>
<organism evidence="3 4">
    <name type="scientific">Sphingopyxis macrogoltabida</name>
    <name type="common">Sphingomonas macrogoltabidus</name>
    <dbReference type="NCBI Taxonomy" id="33050"/>
    <lineage>
        <taxon>Bacteria</taxon>
        <taxon>Pseudomonadati</taxon>
        <taxon>Pseudomonadota</taxon>
        <taxon>Alphaproteobacteria</taxon>
        <taxon>Sphingomonadales</taxon>
        <taxon>Sphingomonadaceae</taxon>
        <taxon>Sphingopyxis</taxon>
    </lineage>
</organism>
<dbReference type="EMBL" id="QFPJ01000003">
    <property type="protein sequence ID" value="PZQ24201.1"/>
    <property type="molecule type" value="Genomic_DNA"/>
</dbReference>
<feature type="compositionally biased region" description="Low complexity" evidence="1">
    <location>
        <begin position="93"/>
        <end position="106"/>
    </location>
</feature>
<dbReference type="Proteomes" id="UP000248597">
    <property type="component" value="Unassembled WGS sequence"/>
</dbReference>
<comment type="caution">
    <text evidence="3">The sequence shown here is derived from an EMBL/GenBank/DDBJ whole genome shotgun (WGS) entry which is preliminary data.</text>
</comment>
<feature type="compositionally biased region" description="Low complexity" evidence="1">
    <location>
        <begin position="238"/>
        <end position="248"/>
    </location>
</feature>
<dbReference type="PANTHER" id="PTHR37533:SF2">
    <property type="entry name" value="FLAGELLAR HOOK-LENGTH CONTROL PROTEIN"/>
    <property type="match status" value="1"/>
</dbReference>
<dbReference type="AlphaFoldDB" id="A0A2W5L490"/>
<dbReference type="InterPro" id="IPR021136">
    <property type="entry name" value="Flagellar_hook_control-like_C"/>
</dbReference>
<feature type="compositionally biased region" description="Low complexity" evidence="1">
    <location>
        <begin position="164"/>
        <end position="179"/>
    </location>
</feature>